<organism evidence="2 3">
    <name type="scientific">Sphaerobolus stellatus (strain SS14)</name>
    <dbReference type="NCBI Taxonomy" id="990650"/>
    <lineage>
        <taxon>Eukaryota</taxon>
        <taxon>Fungi</taxon>
        <taxon>Dikarya</taxon>
        <taxon>Basidiomycota</taxon>
        <taxon>Agaricomycotina</taxon>
        <taxon>Agaricomycetes</taxon>
        <taxon>Phallomycetidae</taxon>
        <taxon>Geastrales</taxon>
        <taxon>Sphaerobolaceae</taxon>
        <taxon>Sphaerobolus</taxon>
    </lineage>
</organism>
<keyword evidence="3" id="KW-1185">Reference proteome</keyword>
<gene>
    <name evidence="2" type="ORF">M422DRAFT_178836</name>
</gene>
<dbReference type="EMBL" id="KN837174">
    <property type="protein sequence ID" value="KIJ36892.1"/>
    <property type="molecule type" value="Genomic_DNA"/>
</dbReference>
<accession>A0A0C9V5N4</accession>
<name>A0A0C9V5N4_SPHS4</name>
<feature type="region of interest" description="Disordered" evidence="1">
    <location>
        <begin position="142"/>
        <end position="162"/>
    </location>
</feature>
<protein>
    <submittedName>
        <fullName evidence="2">Uncharacterized protein</fullName>
    </submittedName>
</protein>
<sequence length="178" mass="19599">MFFRLLVGTIYVKRRGWVYFEGEDKGWGKFDVNHIKAQDPAFAEKITTWGDGQILPEWKRPNGSLHKGILVDLECRVTLQVEVLDKPNQLVAMAMHGNGMTAMLINRENGLLKVASKVGIANLPPYILAQSLHSGSVYVGGTAPKSSSTTSHEPTSSIDLKDDLEMGTMPSLTINSTR</sequence>
<evidence type="ECO:0000313" key="3">
    <source>
        <dbReference type="Proteomes" id="UP000054279"/>
    </source>
</evidence>
<evidence type="ECO:0000313" key="2">
    <source>
        <dbReference type="EMBL" id="KIJ36892.1"/>
    </source>
</evidence>
<dbReference type="HOGENOM" id="CLU_129455_0_0_1"/>
<dbReference type="AlphaFoldDB" id="A0A0C9V5N4"/>
<reference evidence="2 3" key="1">
    <citation type="submission" date="2014-06" db="EMBL/GenBank/DDBJ databases">
        <title>Evolutionary Origins and Diversification of the Mycorrhizal Mutualists.</title>
        <authorList>
            <consortium name="DOE Joint Genome Institute"/>
            <consortium name="Mycorrhizal Genomics Consortium"/>
            <person name="Kohler A."/>
            <person name="Kuo A."/>
            <person name="Nagy L.G."/>
            <person name="Floudas D."/>
            <person name="Copeland A."/>
            <person name="Barry K.W."/>
            <person name="Cichocki N."/>
            <person name="Veneault-Fourrey C."/>
            <person name="LaButti K."/>
            <person name="Lindquist E.A."/>
            <person name="Lipzen A."/>
            <person name="Lundell T."/>
            <person name="Morin E."/>
            <person name="Murat C."/>
            <person name="Riley R."/>
            <person name="Ohm R."/>
            <person name="Sun H."/>
            <person name="Tunlid A."/>
            <person name="Henrissat B."/>
            <person name="Grigoriev I.V."/>
            <person name="Hibbett D.S."/>
            <person name="Martin F."/>
        </authorList>
    </citation>
    <scope>NUCLEOTIDE SEQUENCE [LARGE SCALE GENOMIC DNA]</scope>
    <source>
        <strain evidence="2 3">SS14</strain>
    </source>
</reference>
<evidence type="ECO:0000256" key="1">
    <source>
        <dbReference type="SAM" id="MobiDB-lite"/>
    </source>
</evidence>
<proteinExistence type="predicted"/>
<feature type="compositionally biased region" description="Low complexity" evidence="1">
    <location>
        <begin position="146"/>
        <end position="157"/>
    </location>
</feature>
<dbReference type="Proteomes" id="UP000054279">
    <property type="component" value="Unassembled WGS sequence"/>
</dbReference>